<protein>
    <submittedName>
        <fullName evidence="2">Uncharacterized protein</fullName>
    </submittedName>
</protein>
<dbReference type="OrthoDB" id="4190640at2759"/>
<sequence length="130" mass="15304">MSAFHEADSYRLFNNESNYAEDVFSDHSDNNIKGIKKINSENSENSDNSNDSDEEILENDKLSSSEHYETEKIIFNVKQLQQRHLKKIMINNMNRVIELIIDKKKLSHEKRLKKLILDVLNELNQQKLLL</sequence>
<evidence type="ECO:0000256" key="1">
    <source>
        <dbReference type="SAM" id="MobiDB-lite"/>
    </source>
</evidence>
<dbReference type="Proteomes" id="UP000182235">
    <property type="component" value="Unassembled WGS sequence"/>
</dbReference>
<feature type="compositionally biased region" description="Low complexity" evidence="1">
    <location>
        <begin position="40"/>
        <end position="49"/>
    </location>
</feature>
<name>A0A1J9QEF8_9EURO</name>
<organism evidence="2 3">
    <name type="scientific">Emergomyces pasteurianus Ep9510</name>
    <dbReference type="NCBI Taxonomy" id="1447872"/>
    <lineage>
        <taxon>Eukaryota</taxon>
        <taxon>Fungi</taxon>
        <taxon>Dikarya</taxon>
        <taxon>Ascomycota</taxon>
        <taxon>Pezizomycotina</taxon>
        <taxon>Eurotiomycetes</taxon>
        <taxon>Eurotiomycetidae</taxon>
        <taxon>Onygenales</taxon>
        <taxon>Ajellomycetaceae</taxon>
        <taxon>Emergomyces</taxon>
    </lineage>
</organism>
<comment type="caution">
    <text evidence="2">The sequence shown here is derived from an EMBL/GenBank/DDBJ whole genome shotgun (WGS) entry which is preliminary data.</text>
</comment>
<gene>
    <name evidence="2" type="ORF">AJ78_05981</name>
</gene>
<reference evidence="2 3" key="1">
    <citation type="submission" date="2015-07" db="EMBL/GenBank/DDBJ databases">
        <title>Emmonsia species relationships and genome sequence.</title>
        <authorList>
            <consortium name="The Broad Institute Genomics Platform"/>
            <person name="Cuomo C.A."/>
            <person name="Munoz J.F."/>
            <person name="Imamovic A."/>
            <person name="Priest M.E."/>
            <person name="Young S."/>
            <person name="Clay O.K."/>
            <person name="McEwen J.G."/>
        </authorList>
    </citation>
    <scope>NUCLEOTIDE SEQUENCE [LARGE SCALE GENOMIC DNA]</scope>
    <source>
        <strain evidence="2 3">UAMH 9510</strain>
    </source>
</reference>
<keyword evidence="3" id="KW-1185">Reference proteome</keyword>
<dbReference type="STRING" id="1447872.A0A1J9QEF8"/>
<accession>A0A1J9QEF8</accession>
<proteinExistence type="predicted"/>
<dbReference type="VEuPathDB" id="FungiDB:AJ78_05981"/>
<evidence type="ECO:0000313" key="3">
    <source>
        <dbReference type="Proteomes" id="UP000182235"/>
    </source>
</evidence>
<dbReference type="EMBL" id="LGRN01000288">
    <property type="protein sequence ID" value="OJD13565.1"/>
    <property type="molecule type" value="Genomic_DNA"/>
</dbReference>
<dbReference type="AlphaFoldDB" id="A0A1J9QEF8"/>
<evidence type="ECO:0000313" key="2">
    <source>
        <dbReference type="EMBL" id="OJD13565.1"/>
    </source>
</evidence>
<feature type="region of interest" description="Disordered" evidence="1">
    <location>
        <begin position="22"/>
        <end position="66"/>
    </location>
</feature>